<protein>
    <submittedName>
        <fullName evidence="2">Lysophospholipase</fullName>
    </submittedName>
</protein>
<dbReference type="InterPro" id="IPR029058">
    <property type="entry name" value="AB_hydrolase_fold"/>
</dbReference>
<dbReference type="Pfam" id="PF12146">
    <property type="entry name" value="Hydrolase_4"/>
    <property type="match status" value="1"/>
</dbReference>
<evidence type="ECO:0000259" key="1">
    <source>
        <dbReference type="Pfam" id="PF12146"/>
    </source>
</evidence>
<dbReference type="Proteomes" id="UP000243053">
    <property type="component" value="Unassembled WGS sequence"/>
</dbReference>
<dbReference type="SUPFAM" id="SSF53474">
    <property type="entry name" value="alpha/beta-Hydrolases"/>
    <property type="match status" value="1"/>
</dbReference>
<organism evidence="2 3">
    <name type="scientific">Colwellia psychrerythraea</name>
    <name type="common">Vibrio psychroerythus</name>
    <dbReference type="NCBI Taxonomy" id="28229"/>
    <lineage>
        <taxon>Bacteria</taxon>
        <taxon>Pseudomonadati</taxon>
        <taxon>Pseudomonadota</taxon>
        <taxon>Gammaproteobacteria</taxon>
        <taxon>Alteromonadales</taxon>
        <taxon>Colwelliaceae</taxon>
        <taxon>Colwellia</taxon>
    </lineage>
</organism>
<dbReference type="InterPro" id="IPR051044">
    <property type="entry name" value="MAG_DAG_Lipase"/>
</dbReference>
<comment type="caution">
    <text evidence="2">The sequence shown here is derived from an EMBL/GenBank/DDBJ whole genome shotgun (WGS) entry which is preliminary data.</text>
</comment>
<name>A0A1Y5E0D5_COLPS</name>
<accession>A0A1Y5E0D5</accession>
<evidence type="ECO:0000313" key="2">
    <source>
        <dbReference type="EMBL" id="OUR74876.1"/>
    </source>
</evidence>
<reference evidence="3" key="1">
    <citation type="journal article" date="2017" name="Proc. Natl. Acad. Sci. U.S.A.">
        <title>Simulation of Deepwater Horizon oil plume reveals substrate specialization within a complex community of hydrocarbon degraders.</title>
        <authorList>
            <person name="Hu P."/>
            <person name="Dubinsky E.A."/>
            <person name="Probst A.J."/>
            <person name="Wang J."/>
            <person name="Sieber C.M.K."/>
            <person name="Tom L.M."/>
            <person name="Gardinali P."/>
            <person name="Banfield J.F."/>
            <person name="Atlas R.M."/>
            <person name="Andersen G.L."/>
        </authorList>
    </citation>
    <scope>NUCLEOTIDE SEQUENCE [LARGE SCALE GENOMIC DNA]</scope>
</reference>
<dbReference type="Gene3D" id="3.40.50.1820">
    <property type="entry name" value="alpha/beta hydrolase"/>
    <property type="match status" value="1"/>
</dbReference>
<sequence length="346" mass="39516">MATISHRYIRDILSKYHLFNPESSLEHGLPDEITLFWQTGLFDSFLGVDDVPIHYAQFIQEKAEIPTIVIVPGRCESYLKYQELSYDLYRQGYNIFIIDHRGQGLSGRMLPSPNKGYVNKFQDYVDDLQYFIENIVAPKSSVKPYLLAHSMGGAIAIRFMQDSPNAIKAAVISSPMLGFYSGLLPKCIAKILVAIKLKFNNIISNTPWYFLGQKDYSPVSFQENRLTHSKKRYQYFVDVYKKNNTIQLGGVTTHWLAQSIAAQKEIFAKITQLKTPILLLQASGDIVVCQQAQSDFCQQLHTLQPQSCPHGVPVKIDNAYHELFFEIDNHRSSAIIQSLAWFKQHN</sequence>
<feature type="domain" description="Serine aminopeptidase S33" evidence="1">
    <location>
        <begin position="67"/>
        <end position="328"/>
    </location>
</feature>
<dbReference type="AlphaFoldDB" id="A0A1Y5E0D5"/>
<proteinExistence type="predicted"/>
<dbReference type="PANTHER" id="PTHR11614">
    <property type="entry name" value="PHOSPHOLIPASE-RELATED"/>
    <property type="match status" value="1"/>
</dbReference>
<dbReference type="EMBL" id="MAAF01000120">
    <property type="protein sequence ID" value="OUR74876.1"/>
    <property type="molecule type" value="Genomic_DNA"/>
</dbReference>
<gene>
    <name evidence="2" type="ORF">A9Q75_19205</name>
</gene>
<dbReference type="InterPro" id="IPR022742">
    <property type="entry name" value="Hydrolase_4"/>
</dbReference>
<evidence type="ECO:0000313" key="3">
    <source>
        <dbReference type="Proteomes" id="UP000243053"/>
    </source>
</evidence>